<dbReference type="InterPro" id="IPR036259">
    <property type="entry name" value="MFS_trans_sf"/>
</dbReference>
<feature type="transmembrane region" description="Helical" evidence="6">
    <location>
        <begin position="86"/>
        <end position="106"/>
    </location>
</feature>
<evidence type="ECO:0000259" key="7">
    <source>
        <dbReference type="PROSITE" id="PS50850"/>
    </source>
</evidence>
<comment type="caution">
    <text evidence="8">The sequence shown here is derived from an EMBL/GenBank/DDBJ whole genome shotgun (WGS) entry which is preliminary data.</text>
</comment>
<evidence type="ECO:0000256" key="5">
    <source>
        <dbReference type="ARBA" id="ARBA00023136"/>
    </source>
</evidence>
<evidence type="ECO:0000313" key="8">
    <source>
        <dbReference type="EMBL" id="EGF53166.1"/>
    </source>
</evidence>
<dbReference type="Pfam" id="PF07690">
    <property type="entry name" value="MFS_1"/>
    <property type="match status" value="1"/>
</dbReference>
<dbReference type="PROSITE" id="PS50850">
    <property type="entry name" value="MFS"/>
    <property type="match status" value="1"/>
</dbReference>
<name>A0ABP2KW80_9BACE</name>
<keyword evidence="4 6" id="KW-1133">Transmembrane helix</keyword>
<evidence type="ECO:0000313" key="9">
    <source>
        <dbReference type="Proteomes" id="UP000010321"/>
    </source>
</evidence>
<dbReference type="CDD" id="cd17324">
    <property type="entry name" value="MFS_NepI_like"/>
    <property type="match status" value="1"/>
</dbReference>
<feature type="transmembrane region" description="Helical" evidence="6">
    <location>
        <begin position="53"/>
        <end position="79"/>
    </location>
</feature>
<feature type="transmembrane region" description="Helical" evidence="6">
    <location>
        <begin position="371"/>
        <end position="391"/>
    </location>
</feature>
<dbReference type="InterPro" id="IPR050189">
    <property type="entry name" value="MFS_Efflux_Transporters"/>
</dbReference>
<feature type="transmembrane region" description="Helical" evidence="6">
    <location>
        <begin position="145"/>
        <end position="165"/>
    </location>
</feature>
<evidence type="ECO:0000256" key="6">
    <source>
        <dbReference type="SAM" id="Phobius"/>
    </source>
</evidence>
<evidence type="ECO:0000256" key="4">
    <source>
        <dbReference type="ARBA" id="ARBA00022989"/>
    </source>
</evidence>
<reference evidence="8 9" key="1">
    <citation type="submission" date="2011-02" db="EMBL/GenBank/DDBJ databases">
        <authorList>
            <person name="Weinstock G."/>
            <person name="Sodergren E."/>
            <person name="Clifton S."/>
            <person name="Fulton L."/>
            <person name="Fulton B."/>
            <person name="Courtney L."/>
            <person name="Fronick C."/>
            <person name="Harrison M."/>
            <person name="Strong C."/>
            <person name="Farmer C."/>
            <person name="Delahaunty K."/>
            <person name="Markovic C."/>
            <person name="Hall O."/>
            <person name="Minx P."/>
            <person name="Tomlinson C."/>
            <person name="Mitreva M."/>
            <person name="Hou S."/>
            <person name="Chen J."/>
            <person name="Wollam A."/>
            <person name="Pepin K.H."/>
            <person name="Johnson M."/>
            <person name="Bhonagiri V."/>
            <person name="Zhang X."/>
            <person name="Suruliraj S."/>
            <person name="Warren W."/>
            <person name="Chinwalla A."/>
            <person name="Mardis E.R."/>
            <person name="Wilson R.K."/>
        </authorList>
    </citation>
    <scope>NUCLEOTIDE SEQUENCE [LARGE SCALE GENOMIC DNA]</scope>
    <source>
        <strain evidence="8 9">YIT 12056</strain>
    </source>
</reference>
<keyword evidence="9" id="KW-1185">Reference proteome</keyword>
<evidence type="ECO:0000256" key="1">
    <source>
        <dbReference type="ARBA" id="ARBA00004651"/>
    </source>
</evidence>
<accession>A0ABP2KW80</accession>
<keyword evidence="3 6" id="KW-0812">Transmembrane</keyword>
<comment type="subcellular location">
    <subcellularLocation>
        <location evidence="1">Cell membrane</location>
        <topology evidence="1">Multi-pass membrane protein</topology>
    </subcellularLocation>
</comment>
<feature type="transmembrane region" description="Helical" evidence="6">
    <location>
        <begin position="171"/>
        <end position="192"/>
    </location>
</feature>
<feature type="transmembrane region" description="Helical" evidence="6">
    <location>
        <begin position="219"/>
        <end position="239"/>
    </location>
</feature>
<feature type="transmembrane region" description="Helical" evidence="6">
    <location>
        <begin position="284"/>
        <end position="303"/>
    </location>
</feature>
<sequence length="398" mass="42344">MHYFCSGKKFVLQVVFFQMKKSLIALAFGTLGLGIAEFTMMGILPYVAADLNISIPVAGHFISAYALGVCAGAPMLILARKRPLKHILLALMALMLVGNLGAAVAPDYWSLLAARFISGLPHGAYFGVASIVAGKLADEGRSSEAVSIMIAGMTVANLFGVPLGTSLSHMLSWRVTFLLVGCWGLIVLYYIWRWVPVVEGLKDTGFKGQFRFLKTPAPWLILGATALGNGGVFCWYSYITPLLTNVSGFSSESVTALMVLAGFGMVVGNLVSGRLSDKYTPGKVGMVVQGMICIVLLMLFFLSPNPWCSAILMALCTAGLFAVSSPEQVLIIRVAPGGEMLGGACVQMAFNLGNAIGAYVGGLALSGGYRYPALAGVPFALTGFILFAIFYKKFQSKY</sequence>
<dbReference type="PANTHER" id="PTHR43124:SF6">
    <property type="entry name" value="TRANSPORTER ARAJ-RELATED"/>
    <property type="match status" value="1"/>
</dbReference>
<dbReference type="Proteomes" id="UP000010321">
    <property type="component" value="Unassembled WGS sequence"/>
</dbReference>
<feature type="transmembrane region" description="Helical" evidence="6">
    <location>
        <begin position="254"/>
        <end position="272"/>
    </location>
</feature>
<proteinExistence type="predicted"/>
<dbReference type="InterPro" id="IPR020846">
    <property type="entry name" value="MFS_dom"/>
</dbReference>
<evidence type="ECO:0000256" key="3">
    <source>
        <dbReference type="ARBA" id="ARBA00022692"/>
    </source>
</evidence>
<dbReference type="SUPFAM" id="SSF103473">
    <property type="entry name" value="MFS general substrate transporter"/>
    <property type="match status" value="1"/>
</dbReference>
<feature type="domain" description="Major facilitator superfamily (MFS) profile" evidence="7">
    <location>
        <begin position="22"/>
        <end position="395"/>
    </location>
</feature>
<dbReference type="NCBIfam" id="NF007498">
    <property type="entry name" value="PRK10091.1"/>
    <property type="match status" value="1"/>
</dbReference>
<evidence type="ECO:0000256" key="2">
    <source>
        <dbReference type="ARBA" id="ARBA00022475"/>
    </source>
</evidence>
<dbReference type="EMBL" id="AFBM01000009">
    <property type="protein sequence ID" value="EGF53166.1"/>
    <property type="molecule type" value="Genomic_DNA"/>
</dbReference>
<feature type="transmembrane region" description="Helical" evidence="6">
    <location>
        <begin position="23"/>
        <end position="47"/>
    </location>
</feature>
<feature type="transmembrane region" description="Helical" evidence="6">
    <location>
        <begin position="112"/>
        <end position="133"/>
    </location>
</feature>
<protein>
    <submittedName>
        <fullName evidence="8">Protein AraJ</fullName>
    </submittedName>
</protein>
<keyword evidence="2" id="KW-1003">Cell membrane</keyword>
<dbReference type="InterPro" id="IPR011701">
    <property type="entry name" value="MFS"/>
</dbReference>
<gene>
    <name evidence="8" type="ORF">HMPREF9445_00950</name>
</gene>
<dbReference type="PANTHER" id="PTHR43124">
    <property type="entry name" value="PURINE EFFLUX PUMP PBUE"/>
    <property type="match status" value="1"/>
</dbReference>
<dbReference type="Gene3D" id="1.20.1250.20">
    <property type="entry name" value="MFS general substrate transporter like domains"/>
    <property type="match status" value="2"/>
</dbReference>
<organism evidence="8 9">
    <name type="scientific">Bacteroides clarus YIT 12056</name>
    <dbReference type="NCBI Taxonomy" id="762984"/>
    <lineage>
        <taxon>Bacteria</taxon>
        <taxon>Pseudomonadati</taxon>
        <taxon>Bacteroidota</taxon>
        <taxon>Bacteroidia</taxon>
        <taxon>Bacteroidales</taxon>
        <taxon>Bacteroidaceae</taxon>
        <taxon>Bacteroides</taxon>
    </lineage>
</organism>
<keyword evidence="5 6" id="KW-0472">Membrane</keyword>